<dbReference type="InterPro" id="IPR005183">
    <property type="entry name" value="DUF305_CopM-like"/>
</dbReference>
<dbReference type="PANTHER" id="PTHR36933:SF1">
    <property type="entry name" value="SLL0788 PROTEIN"/>
    <property type="match status" value="1"/>
</dbReference>
<feature type="chain" id="PRO_5015748907" description="DUF305 domain-containing protein" evidence="1">
    <location>
        <begin position="23"/>
        <end position="141"/>
    </location>
</feature>
<comment type="caution">
    <text evidence="3">The sequence shown here is derived from an EMBL/GenBank/DDBJ whole genome shotgun (WGS) entry which is preliminary data.</text>
</comment>
<dbReference type="Proteomes" id="UP000238338">
    <property type="component" value="Unassembled WGS sequence"/>
</dbReference>
<evidence type="ECO:0000313" key="4">
    <source>
        <dbReference type="Proteomes" id="UP000238338"/>
    </source>
</evidence>
<sequence>MKKIAIGAVLAAMVAGGTYVYAQSDGMAGMDHSGMNMGGDGMAMMSHATLIPPELANDPATVAYAAAMDKMMADMMVPYTGDVDVDFAAGMIPHHQAAIDMAKIQLEFGTDPGMRELAEAIIAAQESEIATLKAFLASKGM</sequence>
<dbReference type="EMBL" id="PVEP01000009">
    <property type="protein sequence ID" value="PQV55460.1"/>
    <property type="molecule type" value="Genomic_DNA"/>
</dbReference>
<evidence type="ECO:0000256" key="1">
    <source>
        <dbReference type="SAM" id="SignalP"/>
    </source>
</evidence>
<reference evidence="3 4" key="1">
    <citation type="submission" date="2018-02" db="EMBL/GenBank/DDBJ databases">
        <title>Genomic Encyclopedia of Archaeal and Bacterial Type Strains, Phase II (KMG-II): from individual species to whole genera.</title>
        <authorList>
            <person name="Goeker M."/>
        </authorList>
    </citation>
    <scope>NUCLEOTIDE SEQUENCE [LARGE SCALE GENOMIC DNA]</scope>
    <source>
        <strain evidence="3 4">DSM 18921</strain>
    </source>
</reference>
<protein>
    <recommendedName>
        <fullName evidence="2">DUF305 domain-containing protein</fullName>
    </recommendedName>
</protein>
<keyword evidence="1" id="KW-0732">Signal</keyword>
<dbReference type="InterPro" id="IPR012347">
    <property type="entry name" value="Ferritin-like"/>
</dbReference>
<feature type="signal peptide" evidence="1">
    <location>
        <begin position="1"/>
        <end position="22"/>
    </location>
</feature>
<dbReference type="Pfam" id="PF03713">
    <property type="entry name" value="DUF305"/>
    <property type="match status" value="1"/>
</dbReference>
<gene>
    <name evidence="3" type="ORF">LX70_03422</name>
</gene>
<proteinExistence type="predicted"/>
<dbReference type="RefSeq" id="WP_051911381.1">
    <property type="nucleotide sequence ID" value="NZ_PVEP01000009.1"/>
</dbReference>
<evidence type="ECO:0000259" key="2">
    <source>
        <dbReference type="Pfam" id="PF03713"/>
    </source>
</evidence>
<name>A0A2S8S3S9_9RHOB</name>
<dbReference type="AlphaFoldDB" id="A0A2S8S3S9"/>
<keyword evidence="4" id="KW-1185">Reference proteome</keyword>
<dbReference type="PANTHER" id="PTHR36933">
    <property type="entry name" value="SLL0788 PROTEIN"/>
    <property type="match status" value="1"/>
</dbReference>
<organism evidence="3 4">
    <name type="scientific">Albidovulum denitrificans</name>
    <dbReference type="NCBI Taxonomy" id="404881"/>
    <lineage>
        <taxon>Bacteria</taxon>
        <taxon>Pseudomonadati</taxon>
        <taxon>Pseudomonadota</taxon>
        <taxon>Alphaproteobacteria</taxon>
        <taxon>Rhodobacterales</taxon>
        <taxon>Paracoccaceae</taxon>
        <taxon>Albidovulum</taxon>
    </lineage>
</organism>
<accession>A0A2S8S3S9</accession>
<feature type="domain" description="DUF305" evidence="2">
    <location>
        <begin position="65"/>
        <end position="136"/>
    </location>
</feature>
<evidence type="ECO:0000313" key="3">
    <source>
        <dbReference type="EMBL" id="PQV55460.1"/>
    </source>
</evidence>
<dbReference type="Gene3D" id="1.20.1260.10">
    <property type="match status" value="1"/>
</dbReference>